<dbReference type="InterPro" id="IPR034804">
    <property type="entry name" value="SQR/QFR_C/D"/>
</dbReference>
<keyword evidence="15" id="KW-0408">Iron</keyword>
<keyword evidence="12" id="KW-0479">Metal-binding</keyword>
<dbReference type="PANTHER" id="PTHR38689:SF1">
    <property type="entry name" value="SUCCINATE DEHYDROGENASE HYDROPHOBIC MEMBRANE ANCHOR SUBUNIT"/>
    <property type="match status" value="1"/>
</dbReference>
<evidence type="ECO:0000256" key="14">
    <source>
        <dbReference type="ARBA" id="ARBA00022989"/>
    </source>
</evidence>
<dbReference type="InterPro" id="IPR000701">
    <property type="entry name" value="SuccDH_FuR_B_TM-su"/>
</dbReference>
<feature type="transmembrane region" description="Helical" evidence="17">
    <location>
        <begin position="43"/>
        <end position="60"/>
    </location>
</feature>
<keyword evidence="14 17" id="KW-1133">Transmembrane helix</keyword>
<comment type="pathway">
    <text evidence="4">Carbohydrate metabolism; tricarboxylic acid cycle.</text>
</comment>
<comment type="caution">
    <text evidence="18">The sequence shown here is derived from an EMBL/GenBank/DDBJ whole genome shotgun (WGS) entry which is preliminary data.</text>
</comment>
<dbReference type="UniPathway" id="UPA00223"/>
<evidence type="ECO:0000256" key="2">
    <source>
        <dbReference type="ARBA" id="ARBA00004050"/>
    </source>
</evidence>
<evidence type="ECO:0000256" key="12">
    <source>
        <dbReference type="ARBA" id="ARBA00022723"/>
    </source>
</evidence>
<dbReference type="InterPro" id="IPR014312">
    <property type="entry name" value="Succ_DH_anchor"/>
</dbReference>
<evidence type="ECO:0000256" key="15">
    <source>
        <dbReference type="ARBA" id="ARBA00023004"/>
    </source>
</evidence>
<keyword evidence="13" id="KW-0249">Electron transport</keyword>
<dbReference type="GO" id="GO:0006099">
    <property type="term" value="P:tricarboxylic acid cycle"/>
    <property type="evidence" value="ECO:0007669"/>
    <property type="project" value="UniProtKB-UniPathway"/>
</dbReference>
<evidence type="ECO:0000256" key="4">
    <source>
        <dbReference type="ARBA" id="ARBA00005163"/>
    </source>
</evidence>
<evidence type="ECO:0000256" key="11">
    <source>
        <dbReference type="ARBA" id="ARBA00022692"/>
    </source>
</evidence>
<dbReference type="GO" id="GO:0017004">
    <property type="term" value="P:cytochrome complex assembly"/>
    <property type="evidence" value="ECO:0007669"/>
    <property type="project" value="TreeGrafter"/>
</dbReference>
<evidence type="ECO:0000256" key="9">
    <source>
        <dbReference type="ARBA" id="ARBA00022532"/>
    </source>
</evidence>
<gene>
    <name evidence="18" type="primary">sdhD</name>
    <name evidence="18" type="ORF">ENI96_03215</name>
</gene>
<keyword evidence="8" id="KW-0997">Cell inner membrane</keyword>
<dbReference type="GO" id="GO:0020037">
    <property type="term" value="F:heme binding"/>
    <property type="evidence" value="ECO:0007669"/>
    <property type="project" value="InterPro"/>
</dbReference>
<dbReference type="SUPFAM" id="SSF81343">
    <property type="entry name" value="Fumarate reductase respiratory complex transmembrane subunits"/>
    <property type="match status" value="1"/>
</dbReference>
<evidence type="ECO:0000313" key="18">
    <source>
        <dbReference type="EMBL" id="HEB95428.1"/>
    </source>
</evidence>
<dbReference type="EMBL" id="DRKP01000043">
    <property type="protein sequence ID" value="HEB95428.1"/>
    <property type="molecule type" value="Genomic_DNA"/>
</dbReference>
<feature type="transmembrane region" description="Helical" evidence="17">
    <location>
        <begin position="72"/>
        <end position="97"/>
    </location>
</feature>
<proteinExistence type="predicted"/>
<keyword evidence="16 17" id="KW-0472">Membrane</keyword>
<accession>A0A831RL57</accession>
<evidence type="ECO:0000256" key="10">
    <source>
        <dbReference type="ARBA" id="ARBA00022617"/>
    </source>
</evidence>
<evidence type="ECO:0000256" key="1">
    <source>
        <dbReference type="ARBA" id="ARBA00001971"/>
    </source>
</evidence>
<keyword evidence="9" id="KW-0816">Tricarboxylic acid cycle</keyword>
<evidence type="ECO:0000256" key="16">
    <source>
        <dbReference type="ARBA" id="ARBA00023136"/>
    </source>
</evidence>
<dbReference type="AlphaFoldDB" id="A0A831RL57"/>
<keyword evidence="10" id="KW-0349">Heme</keyword>
<dbReference type="GO" id="GO:0005886">
    <property type="term" value="C:plasma membrane"/>
    <property type="evidence" value="ECO:0007669"/>
    <property type="project" value="UniProtKB-SubCell"/>
</dbReference>
<comment type="cofactor">
    <cofactor evidence="1">
        <name>heme</name>
        <dbReference type="ChEBI" id="CHEBI:30413"/>
    </cofactor>
</comment>
<evidence type="ECO:0000256" key="17">
    <source>
        <dbReference type="SAM" id="Phobius"/>
    </source>
</evidence>
<dbReference type="PANTHER" id="PTHR38689">
    <property type="entry name" value="SUCCINATE DEHYDROGENASE HYDROPHOBIC MEMBRANE ANCHOR SUBUNIT"/>
    <property type="match status" value="1"/>
</dbReference>
<dbReference type="GO" id="GO:0009055">
    <property type="term" value="F:electron transfer activity"/>
    <property type="evidence" value="ECO:0007669"/>
    <property type="project" value="TreeGrafter"/>
</dbReference>
<feature type="transmembrane region" description="Helical" evidence="17">
    <location>
        <begin position="7"/>
        <end position="23"/>
    </location>
</feature>
<keyword evidence="11 17" id="KW-0812">Transmembrane</keyword>
<keyword evidence="7" id="KW-1003">Cell membrane</keyword>
<dbReference type="NCBIfam" id="TIGR02968">
    <property type="entry name" value="succ_dehyd_anc"/>
    <property type="match status" value="1"/>
</dbReference>
<evidence type="ECO:0000256" key="6">
    <source>
        <dbReference type="ARBA" id="ARBA00022448"/>
    </source>
</evidence>
<keyword evidence="6" id="KW-0813">Transport</keyword>
<evidence type="ECO:0000256" key="3">
    <source>
        <dbReference type="ARBA" id="ARBA00004429"/>
    </source>
</evidence>
<dbReference type="Gene3D" id="1.20.1300.10">
    <property type="entry name" value="Fumarate reductase/succinate dehydrogenase, transmembrane subunit"/>
    <property type="match status" value="1"/>
</dbReference>
<dbReference type="Pfam" id="PF01127">
    <property type="entry name" value="Sdh_cyt"/>
    <property type="match status" value="1"/>
</dbReference>
<reference evidence="18" key="1">
    <citation type="journal article" date="2020" name="mSystems">
        <title>Genome- and Community-Level Interaction Insights into Carbon Utilization and Element Cycling Functions of Hydrothermarchaeota in Hydrothermal Sediment.</title>
        <authorList>
            <person name="Zhou Z."/>
            <person name="Liu Y."/>
            <person name="Xu W."/>
            <person name="Pan J."/>
            <person name="Luo Z.H."/>
            <person name="Li M."/>
        </authorList>
    </citation>
    <scope>NUCLEOTIDE SEQUENCE [LARGE SCALE GENOMIC DNA]</scope>
    <source>
        <strain evidence="18">HyVt-443</strain>
    </source>
</reference>
<comment type="subcellular location">
    <subcellularLocation>
        <location evidence="3">Cell inner membrane</location>
        <topology evidence="3">Multi-pass membrane protein</topology>
    </subcellularLocation>
</comment>
<sequence length="103" mass="11346">MLQRISAAYLGLYFIYMIGYLSIAPPATAADWKLWISHPVNSVGLMLFFATLLIHAWVGFRDVVIDYVHPLMLRVVILSLTALGLIGSGLWVARVIFLGSAPA</sequence>
<name>A0A831RL57_9GAMM</name>
<evidence type="ECO:0000256" key="5">
    <source>
        <dbReference type="ARBA" id="ARBA00019425"/>
    </source>
</evidence>
<protein>
    <recommendedName>
        <fullName evidence="5">Succinate dehydrogenase hydrophobic membrane anchor subunit</fullName>
    </recommendedName>
</protein>
<comment type="function">
    <text evidence="2">Membrane-anchoring subunit of succinate dehydrogenase (SDH).</text>
</comment>
<evidence type="ECO:0000256" key="8">
    <source>
        <dbReference type="ARBA" id="ARBA00022519"/>
    </source>
</evidence>
<evidence type="ECO:0000256" key="13">
    <source>
        <dbReference type="ARBA" id="ARBA00022982"/>
    </source>
</evidence>
<evidence type="ECO:0000256" key="7">
    <source>
        <dbReference type="ARBA" id="ARBA00022475"/>
    </source>
</evidence>
<dbReference type="GO" id="GO:0046872">
    <property type="term" value="F:metal ion binding"/>
    <property type="evidence" value="ECO:0007669"/>
    <property type="project" value="UniProtKB-KW"/>
</dbReference>
<dbReference type="Proteomes" id="UP000886251">
    <property type="component" value="Unassembled WGS sequence"/>
</dbReference>
<organism evidence="18">
    <name type="scientific">Sedimenticola thiotaurini</name>
    <dbReference type="NCBI Taxonomy" id="1543721"/>
    <lineage>
        <taxon>Bacteria</taxon>
        <taxon>Pseudomonadati</taxon>
        <taxon>Pseudomonadota</taxon>
        <taxon>Gammaproteobacteria</taxon>
        <taxon>Chromatiales</taxon>
        <taxon>Sedimenticolaceae</taxon>
        <taxon>Sedimenticola</taxon>
    </lineage>
</organism>